<gene>
    <name evidence="2" type="ORF">CV103_07120</name>
</gene>
<dbReference type="Pfam" id="PF00563">
    <property type="entry name" value="EAL"/>
    <property type="match status" value="1"/>
</dbReference>
<evidence type="ECO:0000313" key="2">
    <source>
        <dbReference type="EMBL" id="PTD24781.1"/>
    </source>
</evidence>
<accession>A0A2T4I4X7</accession>
<dbReference type="PANTHER" id="PTHR33121:SF70">
    <property type="entry name" value="SIGNALING PROTEIN YKOW"/>
    <property type="match status" value="1"/>
</dbReference>
<dbReference type="PROSITE" id="PS50883">
    <property type="entry name" value="EAL"/>
    <property type="match status" value="1"/>
</dbReference>
<dbReference type="InterPro" id="IPR001633">
    <property type="entry name" value="EAL_dom"/>
</dbReference>
<evidence type="ECO:0000313" key="3">
    <source>
        <dbReference type="Proteomes" id="UP000241206"/>
    </source>
</evidence>
<reference evidence="2 3" key="1">
    <citation type="submission" date="2017-11" db="EMBL/GenBank/DDBJ databases">
        <title>Sphingomonas oleivorans sp. nov., isolated from oil-contaminated soil.</title>
        <authorList>
            <person name="Wang L."/>
            <person name="Chen L."/>
        </authorList>
    </citation>
    <scope>NUCLEOTIDE SEQUENCE [LARGE SCALE GENOMIC DNA]</scope>
    <source>
        <strain evidence="2 3">K101</strain>
    </source>
</reference>
<keyword evidence="3" id="KW-1185">Reference proteome</keyword>
<sequence length="243" mass="26526">MISPRALASRAAGRLNLLTGFGTAWVEALARWPRRPDGPIAPDDFIEIAEVGGFIQQLGLFVLRRACSEMRDFADCKLSVNISPAQFRHLGFETEIKQVLEETGFPAHRLQLEITEKHLIDHPDRARQAIDTLRALGVKFALDDFGTGFTSIAYLPSYGFDCIKIDRSLVSSLGTDPKARLLISGMVHIANALDLQVIAEGVETSAQATLLRAAGCHALQGYLFGRPAPISELNLDGRMLDAA</sequence>
<evidence type="ECO:0000259" key="1">
    <source>
        <dbReference type="PROSITE" id="PS50883"/>
    </source>
</evidence>
<protein>
    <recommendedName>
        <fullName evidence="1">EAL domain-containing protein</fullName>
    </recommendedName>
</protein>
<dbReference type="GO" id="GO:0071111">
    <property type="term" value="F:cyclic-guanylate-specific phosphodiesterase activity"/>
    <property type="evidence" value="ECO:0007669"/>
    <property type="project" value="InterPro"/>
</dbReference>
<dbReference type="EMBL" id="PHHF01000030">
    <property type="protein sequence ID" value="PTD24781.1"/>
    <property type="molecule type" value="Genomic_DNA"/>
</dbReference>
<feature type="domain" description="EAL" evidence="1">
    <location>
        <begin position="1"/>
        <end position="241"/>
    </location>
</feature>
<dbReference type="Gene3D" id="3.20.20.450">
    <property type="entry name" value="EAL domain"/>
    <property type="match status" value="1"/>
</dbReference>
<organism evidence="2 3">
    <name type="scientific">Edaphosphingomonas fennica</name>
    <dbReference type="NCBI Taxonomy" id="114404"/>
    <lineage>
        <taxon>Bacteria</taxon>
        <taxon>Pseudomonadati</taxon>
        <taxon>Pseudomonadota</taxon>
        <taxon>Alphaproteobacteria</taxon>
        <taxon>Sphingomonadales</taxon>
        <taxon>Rhizorhabdaceae</taxon>
        <taxon>Edaphosphingomonas</taxon>
    </lineage>
</organism>
<proteinExistence type="predicted"/>
<dbReference type="SMART" id="SM00052">
    <property type="entry name" value="EAL"/>
    <property type="match status" value="1"/>
</dbReference>
<comment type="caution">
    <text evidence="2">The sequence shown here is derived from an EMBL/GenBank/DDBJ whole genome shotgun (WGS) entry which is preliminary data.</text>
</comment>
<name>A0A2T4I4X7_9SPHN</name>
<dbReference type="CDD" id="cd01948">
    <property type="entry name" value="EAL"/>
    <property type="match status" value="1"/>
</dbReference>
<dbReference type="SUPFAM" id="SSF141868">
    <property type="entry name" value="EAL domain-like"/>
    <property type="match status" value="1"/>
</dbReference>
<dbReference type="PANTHER" id="PTHR33121">
    <property type="entry name" value="CYCLIC DI-GMP PHOSPHODIESTERASE PDEF"/>
    <property type="match status" value="1"/>
</dbReference>
<dbReference type="InterPro" id="IPR050706">
    <property type="entry name" value="Cyclic-di-GMP_PDE-like"/>
</dbReference>
<dbReference type="Proteomes" id="UP000241206">
    <property type="component" value="Unassembled WGS sequence"/>
</dbReference>
<dbReference type="InterPro" id="IPR035919">
    <property type="entry name" value="EAL_sf"/>
</dbReference>
<dbReference type="AlphaFoldDB" id="A0A2T4I4X7"/>